<evidence type="ECO:0000256" key="1">
    <source>
        <dbReference type="SAM" id="MobiDB-lite"/>
    </source>
</evidence>
<dbReference type="OrthoDB" id="1166436at2759"/>
<dbReference type="GO" id="GO:0046983">
    <property type="term" value="F:protein dimerization activity"/>
    <property type="evidence" value="ECO:0007669"/>
    <property type="project" value="InterPro"/>
</dbReference>
<organism evidence="3 4">
    <name type="scientific">Parasponia andersonii</name>
    <name type="common">Sponia andersonii</name>
    <dbReference type="NCBI Taxonomy" id="3476"/>
    <lineage>
        <taxon>Eukaryota</taxon>
        <taxon>Viridiplantae</taxon>
        <taxon>Streptophyta</taxon>
        <taxon>Embryophyta</taxon>
        <taxon>Tracheophyta</taxon>
        <taxon>Spermatophyta</taxon>
        <taxon>Magnoliopsida</taxon>
        <taxon>eudicotyledons</taxon>
        <taxon>Gunneridae</taxon>
        <taxon>Pentapetalae</taxon>
        <taxon>rosids</taxon>
        <taxon>fabids</taxon>
        <taxon>Rosales</taxon>
        <taxon>Cannabaceae</taxon>
        <taxon>Parasponia</taxon>
    </lineage>
</organism>
<proteinExistence type="predicted"/>
<keyword evidence="4" id="KW-1185">Reference proteome</keyword>
<feature type="region of interest" description="Disordered" evidence="1">
    <location>
        <begin position="177"/>
        <end position="196"/>
    </location>
</feature>
<dbReference type="EMBL" id="JXTB01000292">
    <property type="protein sequence ID" value="PON47573.1"/>
    <property type="molecule type" value="Genomic_DNA"/>
</dbReference>
<dbReference type="SUPFAM" id="SSF53098">
    <property type="entry name" value="Ribonuclease H-like"/>
    <property type="match status" value="1"/>
</dbReference>
<dbReference type="InterPro" id="IPR012337">
    <property type="entry name" value="RNaseH-like_sf"/>
</dbReference>
<dbReference type="InterPro" id="IPR008906">
    <property type="entry name" value="HATC_C_dom"/>
</dbReference>
<reference evidence="4" key="1">
    <citation type="submission" date="2016-06" db="EMBL/GenBank/DDBJ databases">
        <title>Parallel loss of symbiosis genes in relatives of nitrogen-fixing non-legume Parasponia.</title>
        <authorList>
            <person name="Van Velzen R."/>
            <person name="Holmer R."/>
            <person name="Bu F."/>
            <person name="Rutten L."/>
            <person name="Van Zeijl A."/>
            <person name="Liu W."/>
            <person name="Santuari L."/>
            <person name="Cao Q."/>
            <person name="Sharma T."/>
            <person name="Shen D."/>
            <person name="Roswanjaya Y."/>
            <person name="Wardhani T."/>
            <person name="Kalhor M.S."/>
            <person name="Jansen J."/>
            <person name="Van den Hoogen J."/>
            <person name="Gungor B."/>
            <person name="Hartog M."/>
            <person name="Hontelez J."/>
            <person name="Verver J."/>
            <person name="Yang W.-C."/>
            <person name="Schijlen E."/>
            <person name="Repin R."/>
            <person name="Schilthuizen M."/>
            <person name="Schranz E."/>
            <person name="Heidstra R."/>
            <person name="Miyata K."/>
            <person name="Fedorova E."/>
            <person name="Kohlen W."/>
            <person name="Bisseling T."/>
            <person name="Smit S."/>
            <person name="Geurts R."/>
        </authorList>
    </citation>
    <scope>NUCLEOTIDE SEQUENCE [LARGE SCALE GENOMIC DNA]</scope>
    <source>
        <strain evidence="4">cv. WU1-14</strain>
    </source>
</reference>
<feature type="compositionally biased region" description="Basic residues" evidence="1">
    <location>
        <begin position="187"/>
        <end position="196"/>
    </location>
</feature>
<name>A0A2P5BFK8_PARAD</name>
<feature type="domain" description="HAT C-terminal dimerisation" evidence="2">
    <location>
        <begin position="61"/>
        <end position="121"/>
    </location>
</feature>
<evidence type="ECO:0000313" key="3">
    <source>
        <dbReference type="EMBL" id="PON47573.1"/>
    </source>
</evidence>
<comment type="caution">
    <text evidence="3">The sequence shown here is derived from an EMBL/GenBank/DDBJ whole genome shotgun (WGS) entry which is preliminary data.</text>
</comment>
<dbReference type="AlphaFoldDB" id="A0A2P5BFK8"/>
<dbReference type="STRING" id="3476.A0A2P5BFK8"/>
<dbReference type="Pfam" id="PF05699">
    <property type="entry name" value="Dimer_Tnp_hAT"/>
    <property type="match status" value="1"/>
</dbReference>
<accession>A0A2P5BFK8</accession>
<evidence type="ECO:0000259" key="2">
    <source>
        <dbReference type="Pfam" id="PF05699"/>
    </source>
</evidence>
<sequence>MQKSMNNLININTSVGYLASMQPLHHTEHVNKVNTLDLSFVSLNFVDARVIHTISSLYCHIVDWWDQFGDEISELKAFVIRVLGLTCSSLTCERNWSTFNQVHTKRRNRLTTSRMNTLVYIMYNKKLKHKFLKAQSRKEKDDPLIVENVSSDDEWVTNPNDEDDEETRMIDLDEAIDVEDAGGSSQRPRKRRRSKASRKGYCQNLIILLII</sequence>
<dbReference type="Proteomes" id="UP000237105">
    <property type="component" value="Unassembled WGS sequence"/>
</dbReference>
<gene>
    <name evidence="3" type="ORF">PanWU01x14_243320</name>
</gene>
<evidence type="ECO:0000313" key="4">
    <source>
        <dbReference type="Proteomes" id="UP000237105"/>
    </source>
</evidence>
<protein>
    <submittedName>
        <fullName evidence="3">HAT, C-terminal dimerization domain containing protein</fullName>
    </submittedName>
</protein>